<dbReference type="EMBL" id="KB467898">
    <property type="protein sequence ID" value="PCH36970.1"/>
    <property type="molecule type" value="Genomic_DNA"/>
</dbReference>
<accession>A0A2H3J407</accession>
<sequence length="521" mass="57577">MADSSASPELSLSTSDLVESIVTSSRPLGEAERGHILTRGIHGFSDCYVIVILDGPVERLIPNDHVVLACAALRIRHPLLSSHVSFAGLNPEYVCAAPMSEQHALKETKDMIEFSSFQTRDQPVAALRKRWSEGTDPRDVLDIRQGTIRFAWMSGIGAAEGQYVFGLQIPHFATDGHRQILIVRQFLELLADIDRAHGELMGHFSGPRRPLRLPDNLEAILPDIQTSEAQMTEAQAAYDKLTQASTLPRAGRIPDGTGARDRTIPREVLRVWPREDTRRILSACKAHGVSITQVIAAAMALAIMEAHANLELPSSISLNEPQGFILNHAIDLTPRAQPSAKAAEPELALRIVTFPVFLAAPPSAYAVAHEMETLWSLAKQCRENTLAFVQSPNFWQFMYLARDTLAEDFFSRVAGEPSVPYLSSVGDLDSELPMHYQFISSSATAPQGSQEDHTQSLAISKLILGIKANPFVDTVSLWTFDRQLHINIFHSASRMTPALMDPYIRRIHDIISRLSVVAHKL</sequence>
<evidence type="ECO:0008006" key="3">
    <source>
        <dbReference type="Google" id="ProtNLM"/>
    </source>
</evidence>
<dbReference type="STRING" id="742152.A0A2H3J407"/>
<dbReference type="InterPro" id="IPR023213">
    <property type="entry name" value="CAT-like_dom_sf"/>
</dbReference>
<keyword evidence="2" id="KW-1185">Reference proteome</keyword>
<gene>
    <name evidence="1" type="ORF">WOLCODRAFT_83055</name>
</gene>
<evidence type="ECO:0000313" key="2">
    <source>
        <dbReference type="Proteomes" id="UP000218811"/>
    </source>
</evidence>
<dbReference type="Gene3D" id="3.30.559.10">
    <property type="entry name" value="Chloramphenicol acetyltransferase-like domain"/>
    <property type="match status" value="1"/>
</dbReference>
<dbReference type="AlphaFoldDB" id="A0A2H3J407"/>
<dbReference type="OrthoDB" id="2768710at2759"/>
<dbReference type="PANTHER" id="PTHR42034">
    <property type="entry name" value="CHROMOSOME 7, WHOLE GENOME SHOTGUN SEQUENCE-RELATED"/>
    <property type="match status" value="1"/>
</dbReference>
<dbReference type="SUPFAM" id="SSF52777">
    <property type="entry name" value="CoA-dependent acyltransferases"/>
    <property type="match status" value="1"/>
</dbReference>
<dbReference type="PANTHER" id="PTHR42034:SF2">
    <property type="entry name" value="ACYL-COA-DEPENDENT ACYLTRANSFERASE MAC1"/>
    <property type="match status" value="1"/>
</dbReference>
<dbReference type="Proteomes" id="UP000218811">
    <property type="component" value="Unassembled WGS sequence"/>
</dbReference>
<protein>
    <recommendedName>
        <fullName evidence="3">Condensation domain-containing protein</fullName>
    </recommendedName>
</protein>
<evidence type="ECO:0000313" key="1">
    <source>
        <dbReference type="EMBL" id="PCH36970.1"/>
    </source>
</evidence>
<name>A0A2H3J407_WOLCO</name>
<reference evidence="1 2" key="1">
    <citation type="journal article" date="2012" name="Science">
        <title>The Paleozoic origin of enzymatic lignin decomposition reconstructed from 31 fungal genomes.</title>
        <authorList>
            <person name="Floudas D."/>
            <person name="Binder M."/>
            <person name="Riley R."/>
            <person name="Barry K."/>
            <person name="Blanchette R.A."/>
            <person name="Henrissat B."/>
            <person name="Martinez A.T."/>
            <person name="Otillar R."/>
            <person name="Spatafora J.W."/>
            <person name="Yadav J.S."/>
            <person name="Aerts A."/>
            <person name="Benoit I."/>
            <person name="Boyd A."/>
            <person name="Carlson A."/>
            <person name="Copeland A."/>
            <person name="Coutinho P.M."/>
            <person name="de Vries R.P."/>
            <person name="Ferreira P."/>
            <person name="Findley K."/>
            <person name="Foster B."/>
            <person name="Gaskell J."/>
            <person name="Glotzer D."/>
            <person name="Gorecki P."/>
            <person name="Heitman J."/>
            <person name="Hesse C."/>
            <person name="Hori C."/>
            <person name="Igarashi K."/>
            <person name="Jurgens J.A."/>
            <person name="Kallen N."/>
            <person name="Kersten P."/>
            <person name="Kohler A."/>
            <person name="Kuees U."/>
            <person name="Kumar T.K.A."/>
            <person name="Kuo A."/>
            <person name="LaButti K."/>
            <person name="Larrondo L.F."/>
            <person name="Lindquist E."/>
            <person name="Ling A."/>
            <person name="Lombard V."/>
            <person name="Lucas S."/>
            <person name="Lundell T."/>
            <person name="Martin R."/>
            <person name="McLaughlin D.J."/>
            <person name="Morgenstern I."/>
            <person name="Morin E."/>
            <person name="Murat C."/>
            <person name="Nagy L.G."/>
            <person name="Nolan M."/>
            <person name="Ohm R.A."/>
            <person name="Patyshakuliyeva A."/>
            <person name="Rokas A."/>
            <person name="Ruiz-Duenas F.J."/>
            <person name="Sabat G."/>
            <person name="Salamov A."/>
            <person name="Samejima M."/>
            <person name="Schmutz J."/>
            <person name="Slot J.C."/>
            <person name="St John F."/>
            <person name="Stenlid J."/>
            <person name="Sun H."/>
            <person name="Sun S."/>
            <person name="Syed K."/>
            <person name="Tsang A."/>
            <person name="Wiebenga A."/>
            <person name="Young D."/>
            <person name="Pisabarro A."/>
            <person name="Eastwood D.C."/>
            <person name="Martin F."/>
            <person name="Cullen D."/>
            <person name="Grigoriev I.V."/>
            <person name="Hibbett D.S."/>
        </authorList>
    </citation>
    <scope>NUCLEOTIDE SEQUENCE [LARGE SCALE GENOMIC DNA]</scope>
    <source>
        <strain evidence="1 2">MD-104</strain>
    </source>
</reference>
<organism evidence="1 2">
    <name type="scientific">Wolfiporia cocos (strain MD-104)</name>
    <name type="common">Brown rot fungus</name>
    <dbReference type="NCBI Taxonomy" id="742152"/>
    <lineage>
        <taxon>Eukaryota</taxon>
        <taxon>Fungi</taxon>
        <taxon>Dikarya</taxon>
        <taxon>Basidiomycota</taxon>
        <taxon>Agaricomycotina</taxon>
        <taxon>Agaricomycetes</taxon>
        <taxon>Polyporales</taxon>
        <taxon>Phaeolaceae</taxon>
        <taxon>Wolfiporia</taxon>
    </lineage>
</organism>
<dbReference type="Gene3D" id="3.30.559.30">
    <property type="entry name" value="Nonribosomal peptide synthetase, condensation domain"/>
    <property type="match status" value="1"/>
</dbReference>
<proteinExistence type="predicted"/>